<dbReference type="GO" id="GO:0046872">
    <property type="term" value="F:metal ion binding"/>
    <property type="evidence" value="ECO:0007669"/>
    <property type="project" value="UniProtKB-KW"/>
</dbReference>
<reference evidence="9" key="1">
    <citation type="submission" date="2018-06" db="EMBL/GenBank/DDBJ databases">
        <authorList>
            <person name="Zhirakovskaya E."/>
        </authorList>
    </citation>
    <scope>NUCLEOTIDE SEQUENCE</scope>
</reference>
<dbReference type="PANTHER" id="PTHR19136:SF81">
    <property type="entry name" value="MOLYBDENUM COFACTOR GUANYLYLTRANSFERASE"/>
    <property type="match status" value="1"/>
</dbReference>
<sequence length="160" mass="17567">MEVTGIILAGGNSKRMGTDKALIRFRGEILIQHAINLLQPVCKSILVSSNNQGHKKFGCPVVTDEILNCGPLGGIYSALKKSTTDWSFVISVDCPFVTKEFVHFLSSKVEESDCLIPKHSSGLEPLVAFYHKKSIAKMEESIMGGDFKMHNLIENADSKI</sequence>
<keyword evidence="5" id="KW-0460">Magnesium</keyword>
<dbReference type="Pfam" id="PF12804">
    <property type="entry name" value="NTP_transf_3"/>
    <property type="match status" value="1"/>
</dbReference>
<keyword evidence="4" id="KW-0547">Nucleotide-binding</keyword>
<dbReference type="InterPro" id="IPR025877">
    <property type="entry name" value="MobA-like_NTP_Trfase"/>
</dbReference>
<dbReference type="AlphaFoldDB" id="A0A3B0UTK7"/>
<dbReference type="EMBL" id="UOEP01000194">
    <property type="protein sequence ID" value="VAW23424.1"/>
    <property type="molecule type" value="Genomic_DNA"/>
</dbReference>
<evidence type="ECO:0000259" key="8">
    <source>
        <dbReference type="Pfam" id="PF12804"/>
    </source>
</evidence>
<name>A0A3B0UTK7_9ZZZZ</name>
<evidence type="ECO:0000256" key="5">
    <source>
        <dbReference type="ARBA" id="ARBA00022842"/>
    </source>
</evidence>
<feature type="non-terminal residue" evidence="9">
    <location>
        <position position="160"/>
    </location>
</feature>
<evidence type="ECO:0000313" key="9">
    <source>
        <dbReference type="EMBL" id="VAW23424.1"/>
    </source>
</evidence>
<keyword evidence="2" id="KW-0808">Transferase</keyword>
<evidence type="ECO:0000256" key="6">
    <source>
        <dbReference type="ARBA" id="ARBA00023134"/>
    </source>
</evidence>
<evidence type="ECO:0000256" key="4">
    <source>
        <dbReference type="ARBA" id="ARBA00022741"/>
    </source>
</evidence>
<evidence type="ECO:0000256" key="7">
    <source>
        <dbReference type="ARBA" id="ARBA00023150"/>
    </source>
</evidence>
<organism evidence="9">
    <name type="scientific">hydrothermal vent metagenome</name>
    <dbReference type="NCBI Taxonomy" id="652676"/>
    <lineage>
        <taxon>unclassified sequences</taxon>
        <taxon>metagenomes</taxon>
        <taxon>ecological metagenomes</taxon>
    </lineage>
</organism>
<dbReference type="PANTHER" id="PTHR19136">
    <property type="entry name" value="MOLYBDENUM COFACTOR GUANYLYLTRANSFERASE"/>
    <property type="match status" value="1"/>
</dbReference>
<evidence type="ECO:0000256" key="1">
    <source>
        <dbReference type="ARBA" id="ARBA00022490"/>
    </source>
</evidence>
<protein>
    <submittedName>
        <fullName evidence="9">Molybdopterin-guanine dinucleotide biosynthesis protein MobA</fullName>
    </submittedName>
</protein>
<gene>
    <name evidence="9" type="ORF">MNBD_BACTEROID01-2762</name>
</gene>
<evidence type="ECO:0000256" key="3">
    <source>
        <dbReference type="ARBA" id="ARBA00022723"/>
    </source>
</evidence>
<accession>A0A3B0UTK7</accession>
<feature type="domain" description="MobA-like NTP transferase" evidence="8">
    <location>
        <begin position="5"/>
        <end position="154"/>
    </location>
</feature>
<dbReference type="InterPro" id="IPR029044">
    <property type="entry name" value="Nucleotide-diphossugar_trans"/>
</dbReference>
<dbReference type="InterPro" id="IPR013482">
    <property type="entry name" value="Molybde_CF_guanTrfase"/>
</dbReference>
<dbReference type="GO" id="GO:0006777">
    <property type="term" value="P:Mo-molybdopterin cofactor biosynthetic process"/>
    <property type="evidence" value="ECO:0007669"/>
    <property type="project" value="UniProtKB-KW"/>
</dbReference>
<dbReference type="CDD" id="cd02503">
    <property type="entry name" value="MobA"/>
    <property type="match status" value="1"/>
</dbReference>
<keyword evidence="7" id="KW-0501">Molybdenum cofactor biosynthesis</keyword>
<keyword evidence="6" id="KW-0342">GTP-binding</keyword>
<dbReference type="HAMAP" id="MF_00316">
    <property type="entry name" value="MobA"/>
    <property type="match status" value="1"/>
</dbReference>
<dbReference type="GO" id="GO:0016779">
    <property type="term" value="F:nucleotidyltransferase activity"/>
    <property type="evidence" value="ECO:0007669"/>
    <property type="project" value="UniProtKB-ARBA"/>
</dbReference>
<keyword evidence="3" id="KW-0479">Metal-binding</keyword>
<keyword evidence="1" id="KW-0963">Cytoplasm</keyword>
<dbReference type="GO" id="GO:0005525">
    <property type="term" value="F:GTP binding"/>
    <property type="evidence" value="ECO:0007669"/>
    <property type="project" value="UniProtKB-KW"/>
</dbReference>
<dbReference type="Gene3D" id="3.90.550.10">
    <property type="entry name" value="Spore Coat Polysaccharide Biosynthesis Protein SpsA, Chain A"/>
    <property type="match status" value="1"/>
</dbReference>
<proteinExistence type="inferred from homology"/>
<dbReference type="SUPFAM" id="SSF53448">
    <property type="entry name" value="Nucleotide-diphospho-sugar transferases"/>
    <property type="match status" value="1"/>
</dbReference>
<evidence type="ECO:0000256" key="2">
    <source>
        <dbReference type="ARBA" id="ARBA00022679"/>
    </source>
</evidence>